<dbReference type="PROSITE" id="PS51257">
    <property type="entry name" value="PROKAR_LIPOPROTEIN"/>
    <property type="match status" value="1"/>
</dbReference>
<evidence type="ECO:0000313" key="3">
    <source>
        <dbReference type="Proteomes" id="UP001202717"/>
    </source>
</evidence>
<keyword evidence="3" id="KW-1185">Reference proteome</keyword>
<dbReference type="Pfam" id="PF14092">
    <property type="entry name" value="DUF4270"/>
    <property type="match status" value="1"/>
</dbReference>
<accession>A0ABY7RXM8</accession>
<evidence type="ECO:0000313" key="2">
    <source>
        <dbReference type="EMBL" id="WCO01475.1"/>
    </source>
</evidence>
<dbReference type="Proteomes" id="UP001202717">
    <property type="component" value="Chromosome"/>
</dbReference>
<proteinExistence type="predicted"/>
<organism evidence="2 3">
    <name type="scientific">Psychroserpens ponticola</name>
    <dbReference type="NCBI Taxonomy" id="2932268"/>
    <lineage>
        <taxon>Bacteria</taxon>
        <taxon>Pseudomonadati</taxon>
        <taxon>Bacteroidota</taxon>
        <taxon>Flavobacteriia</taxon>
        <taxon>Flavobacteriales</taxon>
        <taxon>Flavobacteriaceae</taxon>
        <taxon>Psychroserpens</taxon>
    </lineage>
</organism>
<feature type="chain" id="PRO_5047076911" evidence="1">
    <location>
        <begin position="26"/>
        <end position="551"/>
    </location>
</feature>
<dbReference type="EMBL" id="CP116221">
    <property type="protein sequence ID" value="WCO01475.1"/>
    <property type="molecule type" value="Genomic_DNA"/>
</dbReference>
<dbReference type="InterPro" id="IPR025366">
    <property type="entry name" value="DUF4270"/>
</dbReference>
<evidence type="ECO:0000256" key="1">
    <source>
        <dbReference type="SAM" id="SignalP"/>
    </source>
</evidence>
<dbReference type="RefSeq" id="WP_249993209.1">
    <property type="nucleotide sequence ID" value="NZ_CP116221.1"/>
</dbReference>
<reference evidence="2 3" key="1">
    <citation type="submission" date="2023-01" db="EMBL/GenBank/DDBJ databases">
        <title>Psychroserpens ponticola sp. nov., isolated from seawater.</title>
        <authorList>
            <person name="Kristyanto S."/>
            <person name="Jung J."/>
            <person name="Kim J.M."/>
            <person name="Jeon C.O."/>
        </authorList>
    </citation>
    <scope>NUCLEOTIDE SEQUENCE [LARGE SCALE GENOMIC DNA]</scope>
    <source>
        <strain evidence="2 3">MSW6</strain>
    </source>
</reference>
<feature type="signal peptide" evidence="1">
    <location>
        <begin position="1"/>
        <end position="25"/>
    </location>
</feature>
<name>A0ABY7RXM8_9FLAO</name>
<protein>
    <submittedName>
        <fullName evidence="2">DUF4270 domain-containing protein</fullName>
    </submittedName>
</protein>
<keyword evidence="1" id="KW-0732">Signal</keyword>
<sequence length="551" mass="61701">MKNKTIALRNLAVFAIITSFFIACDKDFATIESDLVNTNNATNFEGLSRDFDVIAYTKALPPVQTSTLPINLLGVYNDPLYGQTTGSIVTQLRSSLLGPDFGDGVILDSVVLNIPYFSSAIEINSEGETIYELDSVFGDSTMKLSIYESNYFLRDFDPNSSINDSQIYYSNQTTGTSPIGDAQLEGTLLYYDDAFLPYERQIILTNEDNEVIGRSSPALRISFTEAQSLEYWTEDLEYWNDKIIAKEGEPELSNANNFNDYFRGLYFKAESTNNNGTGSLSLLNFASSNANITLHYTRNNTLSDGDPIQSTYVLNFTGNRANFLSNDYVYPEGDDVLGDEKLYLKGGEGSMAVVKLFDGEDLDEDMDLNSFESFKNEFVEIDEDGKFIKSKKLINEANLVFYVDESSVANLEEPDRIYLYDAQNNTPLIDYFYDAANTLSPLDSRTSHLGKLQREDNDGNGIKYKIRITEHINNLLIRDSTNVDLGLVVSGNVNLESNSGDFDLLNLDDSNDEKIPVSSIITPRGTVLFGNNTLDDEKKLYLEIFYTEPNN</sequence>
<gene>
    <name evidence="2" type="ORF">MUN68_015590</name>
</gene>